<feature type="transmembrane region" description="Helical" evidence="8">
    <location>
        <begin position="124"/>
        <end position="146"/>
    </location>
</feature>
<comment type="similarity">
    <text evidence="2 7">Belongs to the major facilitator superfamily. Proton-dependent oligopeptide transporter (POT/PTR) (TC 2.A.17) family.</text>
</comment>
<dbReference type="GO" id="GO:0006857">
    <property type="term" value="P:oligopeptide transport"/>
    <property type="evidence" value="ECO:0007669"/>
    <property type="project" value="InterPro"/>
</dbReference>
<keyword evidence="4" id="KW-0571">Peptide transport</keyword>
<name>A0AAV4JEQ4_9GAST</name>
<proteinExistence type="inferred from homology"/>
<reference evidence="9 10" key="1">
    <citation type="journal article" date="2021" name="Elife">
        <title>Chloroplast acquisition without the gene transfer in kleptoplastic sea slugs, Plakobranchus ocellatus.</title>
        <authorList>
            <person name="Maeda T."/>
            <person name="Takahashi S."/>
            <person name="Yoshida T."/>
            <person name="Shimamura S."/>
            <person name="Takaki Y."/>
            <person name="Nagai Y."/>
            <person name="Toyoda A."/>
            <person name="Suzuki Y."/>
            <person name="Arimoto A."/>
            <person name="Ishii H."/>
            <person name="Satoh N."/>
            <person name="Nishiyama T."/>
            <person name="Hasebe M."/>
            <person name="Maruyama T."/>
            <person name="Minagawa J."/>
            <person name="Obokata J."/>
            <person name="Shigenobu S."/>
        </authorList>
    </citation>
    <scope>NUCLEOTIDE SEQUENCE [LARGE SCALE GENOMIC DNA]</scope>
</reference>
<feature type="transmembrane region" description="Helical" evidence="8">
    <location>
        <begin position="310"/>
        <end position="330"/>
    </location>
</feature>
<sequence length="457" mass="50210">MQVDAASSEDSPLLKKKFVKSLTISDDDKSEGLERDPTSIEDLSGRDIFGTGRLLVVLCVLLVELCERLAYYSVSSNLVLFCTSLLHLTSTQATTVSLVFTGTVYIIPIVGGYIADAWSNRFNVIYGSGLIYLCGLFLLLCAAQQYSDLFGSDVADPSVEFRRVSYIGGLCLVAVGTGGIKSNVGPFGAQQVEDMGADAVQVFFNWFYWFVNAGGLVAFTGIAYVEQNISFSVGYLVPFVAMLLSLIFLNVGRTRYIYRDAQGSILVTSLRICGEACCKQSPFLDGRRQVFDSARREYGGSFESHLVDGVITVIKILPIFAFIIMFWVIYSQMQTTYFIQGERMDLALGSGQIPVAMLNGINTIAVMLVIPLLDRLLYPFCKRIGHPLTHLQRIGIGFVLVAISVFVAGGVEIVRKRHLGFEQKVGDEVFYSANVSVLWQVPQFFFVGAGEAFTSIS</sequence>
<keyword evidence="4" id="KW-0653">Protein transport</keyword>
<evidence type="ECO:0000256" key="8">
    <source>
        <dbReference type="SAM" id="Phobius"/>
    </source>
</evidence>
<protein>
    <submittedName>
        <fullName evidence="9">Solute carrier family 15 member 4-like</fullName>
    </submittedName>
</protein>
<dbReference type="SUPFAM" id="SSF103473">
    <property type="entry name" value="MFS general substrate transporter"/>
    <property type="match status" value="1"/>
</dbReference>
<dbReference type="InterPro" id="IPR000109">
    <property type="entry name" value="POT_fam"/>
</dbReference>
<evidence type="ECO:0000256" key="3">
    <source>
        <dbReference type="ARBA" id="ARBA00022692"/>
    </source>
</evidence>
<keyword evidence="7" id="KW-0813">Transport</keyword>
<evidence type="ECO:0000256" key="4">
    <source>
        <dbReference type="ARBA" id="ARBA00022856"/>
    </source>
</evidence>
<evidence type="ECO:0000256" key="7">
    <source>
        <dbReference type="RuleBase" id="RU003755"/>
    </source>
</evidence>
<dbReference type="PANTHER" id="PTHR11654">
    <property type="entry name" value="OLIGOPEPTIDE TRANSPORTER-RELATED"/>
    <property type="match status" value="1"/>
</dbReference>
<dbReference type="Gene3D" id="1.20.1250.20">
    <property type="entry name" value="MFS general substrate transporter like domains"/>
    <property type="match status" value="1"/>
</dbReference>
<evidence type="ECO:0000256" key="1">
    <source>
        <dbReference type="ARBA" id="ARBA00004141"/>
    </source>
</evidence>
<evidence type="ECO:0000256" key="6">
    <source>
        <dbReference type="ARBA" id="ARBA00023136"/>
    </source>
</evidence>
<feature type="transmembrane region" description="Helical" evidence="8">
    <location>
        <begin position="351"/>
        <end position="373"/>
    </location>
</feature>
<gene>
    <name evidence="9" type="ORF">ElyMa_003321400</name>
</gene>
<evidence type="ECO:0000256" key="5">
    <source>
        <dbReference type="ARBA" id="ARBA00022989"/>
    </source>
</evidence>
<accession>A0AAV4JEQ4</accession>
<evidence type="ECO:0000313" key="9">
    <source>
        <dbReference type="EMBL" id="GFS20755.1"/>
    </source>
</evidence>
<evidence type="ECO:0000313" key="10">
    <source>
        <dbReference type="Proteomes" id="UP000762676"/>
    </source>
</evidence>
<keyword evidence="6 8" id="KW-0472">Membrane</keyword>
<feature type="transmembrane region" description="Helical" evidence="8">
    <location>
        <begin position="393"/>
        <end position="414"/>
    </location>
</feature>
<keyword evidence="5 8" id="KW-1133">Transmembrane helix</keyword>
<dbReference type="GO" id="GO:0022857">
    <property type="term" value="F:transmembrane transporter activity"/>
    <property type="evidence" value="ECO:0007669"/>
    <property type="project" value="InterPro"/>
</dbReference>
<feature type="transmembrane region" description="Helical" evidence="8">
    <location>
        <begin position="232"/>
        <end position="251"/>
    </location>
</feature>
<evidence type="ECO:0000256" key="2">
    <source>
        <dbReference type="ARBA" id="ARBA00005982"/>
    </source>
</evidence>
<comment type="subcellular location">
    <subcellularLocation>
        <location evidence="1 7">Membrane</location>
        <topology evidence="1 7">Multi-pass membrane protein</topology>
    </subcellularLocation>
</comment>
<dbReference type="Pfam" id="PF00854">
    <property type="entry name" value="PTR2"/>
    <property type="match status" value="1"/>
</dbReference>
<dbReference type="InterPro" id="IPR036259">
    <property type="entry name" value="MFS_trans_sf"/>
</dbReference>
<feature type="transmembrane region" description="Helical" evidence="8">
    <location>
        <begin position="206"/>
        <end position="225"/>
    </location>
</feature>
<feature type="non-terminal residue" evidence="9">
    <location>
        <position position="457"/>
    </location>
</feature>
<dbReference type="GO" id="GO:0016020">
    <property type="term" value="C:membrane"/>
    <property type="evidence" value="ECO:0007669"/>
    <property type="project" value="UniProtKB-SubCell"/>
</dbReference>
<comment type="caution">
    <text evidence="9">The sequence shown here is derived from an EMBL/GenBank/DDBJ whole genome shotgun (WGS) entry which is preliminary data.</text>
</comment>
<keyword evidence="3 7" id="KW-0812">Transmembrane</keyword>
<dbReference type="PROSITE" id="PS01023">
    <property type="entry name" value="PTR2_2"/>
    <property type="match status" value="1"/>
</dbReference>
<dbReference type="EMBL" id="BMAT01006836">
    <property type="protein sequence ID" value="GFS20755.1"/>
    <property type="molecule type" value="Genomic_DNA"/>
</dbReference>
<feature type="transmembrane region" description="Helical" evidence="8">
    <location>
        <begin position="94"/>
        <end position="115"/>
    </location>
</feature>
<dbReference type="AlphaFoldDB" id="A0AAV4JEQ4"/>
<dbReference type="InterPro" id="IPR018456">
    <property type="entry name" value="PTR2_symporter_CS"/>
</dbReference>
<keyword evidence="10" id="KW-1185">Reference proteome</keyword>
<organism evidence="9 10">
    <name type="scientific">Elysia marginata</name>
    <dbReference type="NCBI Taxonomy" id="1093978"/>
    <lineage>
        <taxon>Eukaryota</taxon>
        <taxon>Metazoa</taxon>
        <taxon>Spiralia</taxon>
        <taxon>Lophotrochozoa</taxon>
        <taxon>Mollusca</taxon>
        <taxon>Gastropoda</taxon>
        <taxon>Heterobranchia</taxon>
        <taxon>Euthyneura</taxon>
        <taxon>Panpulmonata</taxon>
        <taxon>Sacoglossa</taxon>
        <taxon>Placobranchoidea</taxon>
        <taxon>Plakobranchidae</taxon>
        <taxon>Elysia</taxon>
    </lineage>
</organism>
<dbReference type="Proteomes" id="UP000762676">
    <property type="component" value="Unassembled WGS sequence"/>
</dbReference>